<name>A0A834M227_RHYFE</name>
<evidence type="ECO:0000313" key="2">
    <source>
        <dbReference type="Proteomes" id="UP000625711"/>
    </source>
</evidence>
<reference evidence="1" key="1">
    <citation type="submission" date="2020-08" db="EMBL/GenBank/DDBJ databases">
        <title>Genome sequencing and assembly of the red palm weevil Rhynchophorus ferrugineus.</title>
        <authorList>
            <person name="Dias G.B."/>
            <person name="Bergman C.M."/>
            <person name="Manee M."/>
        </authorList>
    </citation>
    <scope>NUCLEOTIDE SEQUENCE</scope>
    <source>
        <strain evidence="1">AA-2017</strain>
        <tissue evidence="1">Whole larva</tissue>
    </source>
</reference>
<comment type="caution">
    <text evidence="1">The sequence shown here is derived from an EMBL/GenBank/DDBJ whole genome shotgun (WGS) entry which is preliminary data.</text>
</comment>
<keyword evidence="2" id="KW-1185">Reference proteome</keyword>
<evidence type="ECO:0000313" key="1">
    <source>
        <dbReference type="EMBL" id="KAF7264060.1"/>
    </source>
</evidence>
<sequence>STASLVAAAAAALTCKRVEKLRYERVTGVLVLSGSFRESGTRGPNQVDVATVLRFCWVPAAGCTGAFAMQQETLR</sequence>
<feature type="non-terminal residue" evidence="1">
    <location>
        <position position="1"/>
    </location>
</feature>
<dbReference type="AlphaFoldDB" id="A0A834M227"/>
<protein>
    <submittedName>
        <fullName evidence="1">Uncharacterized protein</fullName>
    </submittedName>
</protein>
<dbReference type="Proteomes" id="UP000625711">
    <property type="component" value="Unassembled WGS sequence"/>
</dbReference>
<gene>
    <name evidence="1" type="ORF">GWI33_000698</name>
</gene>
<organism evidence="1 2">
    <name type="scientific">Rhynchophorus ferrugineus</name>
    <name type="common">Red palm weevil</name>
    <name type="synonym">Curculio ferrugineus</name>
    <dbReference type="NCBI Taxonomy" id="354439"/>
    <lineage>
        <taxon>Eukaryota</taxon>
        <taxon>Metazoa</taxon>
        <taxon>Ecdysozoa</taxon>
        <taxon>Arthropoda</taxon>
        <taxon>Hexapoda</taxon>
        <taxon>Insecta</taxon>
        <taxon>Pterygota</taxon>
        <taxon>Neoptera</taxon>
        <taxon>Endopterygota</taxon>
        <taxon>Coleoptera</taxon>
        <taxon>Polyphaga</taxon>
        <taxon>Cucujiformia</taxon>
        <taxon>Curculionidae</taxon>
        <taxon>Dryophthorinae</taxon>
        <taxon>Rhynchophorus</taxon>
    </lineage>
</organism>
<dbReference type="EMBL" id="JAACXV010018527">
    <property type="protein sequence ID" value="KAF7264060.1"/>
    <property type="molecule type" value="Genomic_DNA"/>
</dbReference>
<accession>A0A834M227</accession>
<proteinExistence type="predicted"/>